<comment type="function">
    <text evidence="3">Acts as a GTPase-activating protein (GAP) for tubulin in concert with tubulin-specific chaperone C, but does not enhance tubulin heterodimerization.</text>
</comment>
<dbReference type="GO" id="GO:1990075">
    <property type="term" value="C:periciliary membrane compartment"/>
    <property type="evidence" value="ECO:0007669"/>
    <property type="project" value="TreeGrafter"/>
</dbReference>
<keyword evidence="2 3" id="KW-0547">Nucleotide-binding</keyword>
<evidence type="ECO:0000256" key="2">
    <source>
        <dbReference type="ARBA" id="ARBA00022741"/>
    </source>
</evidence>
<dbReference type="AlphaFoldDB" id="A0A8J2Q3Q3"/>
<dbReference type="InterPro" id="IPR006599">
    <property type="entry name" value="CARP_motif"/>
</dbReference>
<dbReference type="PROSITE" id="PS51329">
    <property type="entry name" value="C_CAP_COFACTOR_C"/>
    <property type="match status" value="1"/>
</dbReference>
<evidence type="ECO:0000256" key="3">
    <source>
        <dbReference type="PIRNR" id="PIRNR037947"/>
    </source>
</evidence>
<evidence type="ECO:0000256" key="4">
    <source>
        <dbReference type="PIRSR" id="PIRSR037947-1"/>
    </source>
</evidence>
<dbReference type="PIRSF" id="PIRSF037947">
    <property type="entry name" value="Protein_XRP2"/>
    <property type="match status" value="1"/>
</dbReference>
<dbReference type="Pfam" id="PF07986">
    <property type="entry name" value="TBCC"/>
    <property type="match status" value="1"/>
</dbReference>
<dbReference type="PANTHER" id="PTHR15440">
    <property type="entry name" value="XRP2 PROTEIN"/>
    <property type="match status" value="1"/>
</dbReference>
<dbReference type="InterPro" id="IPR012945">
    <property type="entry name" value="Tubulin-bd_cofactor_C_dom"/>
</dbReference>
<feature type="binding site" evidence="4">
    <location>
        <begin position="97"/>
        <end position="98"/>
    </location>
    <ligand>
        <name>GTP</name>
        <dbReference type="ChEBI" id="CHEBI:37565"/>
    </ligand>
</feature>
<evidence type="ECO:0000256" key="1">
    <source>
        <dbReference type="ARBA" id="ARBA00008848"/>
    </source>
</evidence>
<dbReference type="GO" id="GO:0005929">
    <property type="term" value="C:cilium"/>
    <property type="evidence" value="ECO:0007669"/>
    <property type="project" value="TreeGrafter"/>
</dbReference>
<evidence type="ECO:0000313" key="7">
    <source>
        <dbReference type="Proteomes" id="UP000746747"/>
    </source>
</evidence>
<dbReference type="SMART" id="SM00673">
    <property type="entry name" value="CARP"/>
    <property type="match status" value="2"/>
</dbReference>
<keyword evidence="3" id="KW-0343">GTPase activation</keyword>
<dbReference type="Proteomes" id="UP000746747">
    <property type="component" value="Unassembled WGS sequence"/>
</dbReference>
<dbReference type="GO" id="GO:0005096">
    <property type="term" value="F:GTPase activator activity"/>
    <property type="evidence" value="ECO:0007669"/>
    <property type="project" value="UniProtKB-UniRule"/>
</dbReference>
<sequence length="340" mass="39564">MLRSCCSIGKRSKRGEEYHVNNDHQQYSWDKEKPNPADYHFVNLYDEIATKSDGQIIGEQFIVDKCKKCCILLLDHLAAVNIDDCEECLIVTGPCSGSVFIRDCKNITLFTICQQFRSRDCINIDVFLFCTTKPIIESSKLMRFRSLALYYNKLEEHMMKASLSPFINNWNIVHDFTPENVPNFEICLTEYDEINKMDMVKNIDSVKFTAELSVLPLYNVANKVTGKKLLILCMKRDNEALASFYGRILKFLKEILARGAQLITTRDMIIRKKEFPFLSISKKDVKLLGRLVTLEIAWNRKQIEESVRMVNDMVEVVEDSDFEHHRENLYQFAQMQTDIC</sequence>
<dbReference type="GO" id="GO:0005525">
    <property type="term" value="F:GTP binding"/>
    <property type="evidence" value="ECO:0007669"/>
    <property type="project" value="UniProtKB-UniRule"/>
</dbReference>
<dbReference type="GO" id="GO:0006892">
    <property type="term" value="P:post-Golgi vesicle-mediated transport"/>
    <property type="evidence" value="ECO:0007669"/>
    <property type="project" value="TreeGrafter"/>
</dbReference>
<evidence type="ECO:0000313" key="6">
    <source>
        <dbReference type="EMBL" id="CAG9539627.1"/>
    </source>
</evidence>
<dbReference type="PANTHER" id="PTHR15440:SF0">
    <property type="entry name" value="PROTEIN XRP2"/>
    <property type="match status" value="1"/>
</dbReference>
<feature type="binding site" evidence="4">
    <location>
        <begin position="114"/>
        <end position="117"/>
    </location>
    <ligand>
        <name>GTP</name>
        <dbReference type="ChEBI" id="CHEBI:37565"/>
    </ligand>
</feature>
<gene>
    <name evidence="6" type="ORF">CJOHNSTONI_LOCUS9209</name>
</gene>
<evidence type="ECO:0000259" key="5">
    <source>
        <dbReference type="PROSITE" id="PS51329"/>
    </source>
</evidence>
<dbReference type="Gene3D" id="2.160.20.70">
    <property type="match status" value="1"/>
</dbReference>
<dbReference type="InterPro" id="IPR039093">
    <property type="entry name" value="XRP2"/>
</dbReference>
<organism evidence="6 7">
    <name type="scientific">Cercopithifilaria johnstoni</name>
    <dbReference type="NCBI Taxonomy" id="2874296"/>
    <lineage>
        <taxon>Eukaryota</taxon>
        <taxon>Metazoa</taxon>
        <taxon>Ecdysozoa</taxon>
        <taxon>Nematoda</taxon>
        <taxon>Chromadorea</taxon>
        <taxon>Rhabditida</taxon>
        <taxon>Spirurina</taxon>
        <taxon>Spiruromorpha</taxon>
        <taxon>Filarioidea</taxon>
        <taxon>Onchocercidae</taxon>
        <taxon>Cercopithifilaria</taxon>
    </lineage>
</organism>
<keyword evidence="3 4" id="KW-0342">GTP-binding</keyword>
<keyword evidence="7" id="KW-1185">Reference proteome</keyword>
<dbReference type="OrthoDB" id="194775at2759"/>
<name>A0A8J2Q3Q3_9BILA</name>
<feature type="domain" description="C-CAP/cofactor C-like" evidence="5">
    <location>
        <begin position="27"/>
        <end position="178"/>
    </location>
</feature>
<dbReference type="EMBL" id="CAKAEH010001816">
    <property type="protein sequence ID" value="CAG9539627.1"/>
    <property type="molecule type" value="Genomic_DNA"/>
</dbReference>
<protein>
    <recommendedName>
        <fullName evidence="3">Protein XRP2</fullName>
    </recommendedName>
</protein>
<dbReference type="InterPro" id="IPR016098">
    <property type="entry name" value="CAP/MinC_C"/>
</dbReference>
<dbReference type="InterPro" id="IPR017901">
    <property type="entry name" value="C-CAP_CF_C-like"/>
</dbReference>
<comment type="similarity">
    <text evidence="1 3">Belongs to the TBCC family.</text>
</comment>
<comment type="caution">
    <text evidence="6">The sequence shown here is derived from an EMBL/GenBank/DDBJ whole genome shotgun (WGS) entry which is preliminary data.</text>
</comment>
<accession>A0A8J2Q3Q3</accession>
<reference evidence="6" key="1">
    <citation type="submission" date="2021-09" db="EMBL/GenBank/DDBJ databases">
        <authorList>
            <consortium name="Pathogen Informatics"/>
        </authorList>
    </citation>
    <scope>NUCLEOTIDE SEQUENCE</scope>
</reference>
<proteinExistence type="inferred from homology"/>